<proteinExistence type="predicted"/>
<protein>
    <submittedName>
        <fullName evidence="2">Uncharacterized protein</fullName>
    </submittedName>
</protein>
<feature type="region of interest" description="Disordered" evidence="1">
    <location>
        <begin position="160"/>
        <end position="190"/>
    </location>
</feature>
<dbReference type="AlphaFoldDB" id="A0A8K0L3N9"/>
<dbReference type="Proteomes" id="UP000809789">
    <property type="component" value="Unassembled WGS sequence"/>
</dbReference>
<evidence type="ECO:0000313" key="2">
    <source>
        <dbReference type="EMBL" id="KAG8625193.1"/>
    </source>
</evidence>
<feature type="compositionally biased region" description="Acidic residues" evidence="1">
    <location>
        <begin position="166"/>
        <end position="190"/>
    </location>
</feature>
<organism evidence="2 3">
    <name type="scientific">Elsinoe batatas</name>
    <dbReference type="NCBI Taxonomy" id="2601811"/>
    <lineage>
        <taxon>Eukaryota</taxon>
        <taxon>Fungi</taxon>
        <taxon>Dikarya</taxon>
        <taxon>Ascomycota</taxon>
        <taxon>Pezizomycotina</taxon>
        <taxon>Dothideomycetes</taxon>
        <taxon>Dothideomycetidae</taxon>
        <taxon>Myriangiales</taxon>
        <taxon>Elsinoaceae</taxon>
        <taxon>Elsinoe</taxon>
    </lineage>
</organism>
<sequence>MFQFRRLSLMKMRLRSLGKMSDEADAVRALSETDGKWGFVVYRCTYGDNERWQAFMQRLNAYALEALKDSNAEDLMDTLDWDVQEDTSYDEAQTSYIRQEFRKYVKTAGRLTEARSNYCVMVDKESLDSVLEADPPPEYDILDEAYVIIVNRTWRQAYSDGTYAPDSDDEDAATIDDTEKEPEDEGFEETEGCTMQDVGWMNVYISSLPVRTYALLARMYCRQHKRQFHECGASIGLQVPNTFQCYTPSLWAAATKEKSAYNMQIVSRPKVMMTATTPRTKTTRTRTMTMTDMSLWKA</sequence>
<dbReference type="OrthoDB" id="4424523at2759"/>
<reference evidence="2" key="1">
    <citation type="submission" date="2021-07" db="EMBL/GenBank/DDBJ databases">
        <title>Elsinoe batatas strain:CRI-CJ2 Genome sequencing and assembly.</title>
        <authorList>
            <person name="Huang L."/>
        </authorList>
    </citation>
    <scope>NUCLEOTIDE SEQUENCE</scope>
    <source>
        <strain evidence="2">CRI-CJ2</strain>
    </source>
</reference>
<evidence type="ECO:0000313" key="3">
    <source>
        <dbReference type="Proteomes" id="UP000809789"/>
    </source>
</evidence>
<name>A0A8K0L3N9_9PEZI</name>
<evidence type="ECO:0000256" key="1">
    <source>
        <dbReference type="SAM" id="MobiDB-lite"/>
    </source>
</evidence>
<gene>
    <name evidence="2" type="ORF">KVT40_006944</name>
</gene>
<keyword evidence="3" id="KW-1185">Reference proteome</keyword>
<comment type="caution">
    <text evidence="2">The sequence shown here is derived from an EMBL/GenBank/DDBJ whole genome shotgun (WGS) entry which is preliminary data.</text>
</comment>
<dbReference type="EMBL" id="JAESVG020000008">
    <property type="protein sequence ID" value="KAG8625193.1"/>
    <property type="molecule type" value="Genomic_DNA"/>
</dbReference>
<accession>A0A8K0L3N9</accession>